<feature type="region of interest" description="Disordered" evidence="1">
    <location>
        <begin position="254"/>
        <end position="376"/>
    </location>
</feature>
<feature type="compositionally biased region" description="Basic and acidic residues" evidence="1">
    <location>
        <begin position="532"/>
        <end position="546"/>
    </location>
</feature>
<dbReference type="Pfam" id="PF00266">
    <property type="entry name" value="Aminotran_5"/>
    <property type="match status" value="1"/>
</dbReference>
<proteinExistence type="predicted"/>
<gene>
    <name evidence="4" type="ORF">IE077_002248</name>
</gene>
<dbReference type="Gene3D" id="3.40.640.10">
    <property type="entry name" value="Type I PLP-dependent aspartate aminotransferase-like (Major domain)"/>
    <property type="match status" value="1"/>
</dbReference>
<accession>A0ABQ7J4L3</accession>
<dbReference type="Gene3D" id="3.90.1150.10">
    <property type="entry name" value="Aspartate Aminotransferase, domain 1"/>
    <property type="match status" value="1"/>
</dbReference>
<dbReference type="InterPro" id="IPR015421">
    <property type="entry name" value="PyrdxlP-dep_Trfase_major"/>
</dbReference>
<feature type="non-terminal residue" evidence="4">
    <location>
        <position position="1"/>
    </location>
</feature>
<dbReference type="Proteomes" id="UP000823046">
    <property type="component" value="Unassembled WGS sequence"/>
</dbReference>
<reference evidence="4 5" key="1">
    <citation type="journal article" date="2020" name="bioRxiv">
        <title>Metabolic contributions of an alphaproteobacterial endosymbiont in the apicomplexan Cardiosporidium cionae.</title>
        <authorList>
            <person name="Hunter E.S."/>
            <person name="Paight C.J."/>
            <person name="Lane C.E."/>
        </authorList>
    </citation>
    <scope>NUCLEOTIDE SEQUENCE [LARGE SCALE GENOMIC DNA]</scope>
    <source>
        <strain evidence="4">ESH_2018</strain>
    </source>
</reference>
<feature type="domain" description="Aminotransferase class V" evidence="2">
    <location>
        <begin position="1"/>
        <end position="197"/>
    </location>
</feature>
<evidence type="ECO:0000313" key="4">
    <source>
        <dbReference type="EMBL" id="KAF8818059.1"/>
    </source>
</evidence>
<feature type="compositionally biased region" description="Pro residues" evidence="1">
    <location>
        <begin position="281"/>
        <end position="373"/>
    </location>
</feature>
<dbReference type="Pfam" id="PF01171">
    <property type="entry name" value="ATP_bind_3"/>
    <property type="match status" value="1"/>
</dbReference>
<dbReference type="InterPro" id="IPR015424">
    <property type="entry name" value="PyrdxlP-dep_Trfase"/>
</dbReference>
<feature type="compositionally biased region" description="Low complexity" evidence="1">
    <location>
        <begin position="548"/>
        <end position="558"/>
    </location>
</feature>
<dbReference type="SUPFAM" id="SSF53383">
    <property type="entry name" value="PLP-dependent transferases"/>
    <property type="match status" value="1"/>
</dbReference>
<dbReference type="CDD" id="cd24138">
    <property type="entry name" value="TtcA-like"/>
    <property type="match status" value="1"/>
</dbReference>
<feature type="domain" description="tRNA(Ile)-lysidine/2-thiocytidine synthase N-terminal" evidence="3">
    <location>
        <begin position="613"/>
        <end position="779"/>
    </location>
</feature>
<protein>
    <submittedName>
        <fullName evidence="4">PP-loop domain-containing protein</fullName>
    </submittedName>
</protein>
<name>A0ABQ7J4L3_9APIC</name>
<feature type="compositionally biased region" description="Polar residues" evidence="1">
    <location>
        <begin position="261"/>
        <end position="271"/>
    </location>
</feature>
<dbReference type="SUPFAM" id="SSF52402">
    <property type="entry name" value="Adenine nucleotide alpha hydrolases-like"/>
    <property type="match status" value="1"/>
</dbReference>
<dbReference type="EMBL" id="JADAQX010001114">
    <property type="protein sequence ID" value="KAF8818059.1"/>
    <property type="molecule type" value="Genomic_DNA"/>
</dbReference>
<dbReference type="Gene3D" id="3.40.50.620">
    <property type="entry name" value="HUPs"/>
    <property type="match status" value="1"/>
</dbReference>
<evidence type="ECO:0000259" key="2">
    <source>
        <dbReference type="Pfam" id="PF00266"/>
    </source>
</evidence>
<dbReference type="InterPro" id="IPR015422">
    <property type="entry name" value="PyrdxlP-dep_Trfase_small"/>
</dbReference>
<dbReference type="InterPro" id="IPR000192">
    <property type="entry name" value="Aminotrans_V_dom"/>
</dbReference>
<dbReference type="PANTHER" id="PTHR43686">
    <property type="entry name" value="SULFURTRANSFERASE-RELATED"/>
    <property type="match status" value="1"/>
</dbReference>
<dbReference type="PRINTS" id="PR01217">
    <property type="entry name" value="PRICHEXTENSN"/>
</dbReference>
<feature type="region of interest" description="Disordered" evidence="1">
    <location>
        <begin position="517"/>
        <end position="558"/>
    </location>
</feature>
<dbReference type="InterPro" id="IPR014729">
    <property type="entry name" value="Rossmann-like_a/b/a_fold"/>
</dbReference>
<keyword evidence="5" id="KW-1185">Reference proteome</keyword>
<dbReference type="PANTHER" id="PTHR43686:SF1">
    <property type="entry name" value="AMINOTRAN_5 DOMAIN-CONTAINING PROTEIN"/>
    <property type="match status" value="1"/>
</dbReference>
<evidence type="ECO:0000259" key="3">
    <source>
        <dbReference type="Pfam" id="PF01171"/>
    </source>
</evidence>
<comment type="caution">
    <text evidence="4">The sequence shown here is derived from an EMBL/GenBank/DDBJ whole genome shotgun (WGS) entry which is preliminary data.</text>
</comment>
<evidence type="ECO:0000313" key="5">
    <source>
        <dbReference type="Proteomes" id="UP000823046"/>
    </source>
</evidence>
<sequence length="853" mass="93752">ILLAKKKFLCNATPSSPGGGVVFFVSQTSHSYIQNTEEREESGTPNILGSIRCGLVYRLLSMISMENIQQKECWMAQYLKERWKQHPRIHLLGPHTARSTPTLSLLLLYGNSPLSGAQDGLYLHHFFVVALLNDLFGIQTRGGCACAGPYIQHLLTLEEPILSTFETCLWSTGQEVLRPGVVRISLHFTLSIEDIHRIGEAIDWIASYGWMLLPAYTFIPETGEWLHRSEQSGSRFRLWLSDFPLFNGGNPANPSFLASEGESSPSFSFQSRVPPLSRMTSPPPPLSIPTSPPPPPLSIITSPPPPLSIPTSPPPPPLSIPTSPPPPPLSIPTSPPPPLSIPTSPPPPPPLSIPTSPPPPPLSIPTSPSPPSSIPTSISALLAAATRCVRQTCAEAAPSGVGTSSLPSSYHSLLWFALPEDARETLRLSPPTLMFPDSRGAICNGRKKERGAFSPLSEGKTEATITFEGTPHLCQCLGKESSLLPVCSYKNNSPQEIRVETACFHVRLYAPLTRENSSSCLSSSSLREEEEDRKVENDGSGRETSRKLSSSSLASATPASTPFVSFSQLSVGMEIQPVENKAKLLFLTIPQNLRRTVGAAIREFKMLQEGDRILLGLSGGKDSLTLLHILRDLQKRAPISFELSVCTVDPQTPEYNPRPLIPYLKALGIPYHFLSHPLISIAKKHMKNDSLCSFCSRIKRGILYNCMRENGYNVLVLGQHLDDICESFIMSAFQNGILNTMKANYTIKEGDLRVCRPLIFTRERALQKFARTNNLPVIQENCPACFASPKERLKAKILLSAQEFENPYLFQNLLKSLRPLMALPHAQNFEQHLSHILATSSEISDTVQVDSPQ</sequence>
<organism evidence="4 5">
    <name type="scientific">Cardiosporidium cionae</name>
    <dbReference type="NCBI Taxonomy" id="476202"/>
    <lineage>
        <taxon>Eukaryota</taxon>
        <taxon>Sar</taxon>
        <taxon>Alveolata</taxon>
        <taxon>Apicomplexa</taxon>
        <taxon>Aconoidasida</taxon>
        <taxon>Nephromycida</taxon>
        <taxon>Cardiosporidium</taxon>
    </lineage>
</organism>
<dbReference type="InterPro" id="IPR011063">
    <property type="entry name" value="TilS/TtcA_N"/>
</dbReference>
<evidence type="ECO:0000256" key="1">
    <source>
        <dbReference type="SAM" id="MobiDB-lite"/>
    </source>
</evidence>